<dbReference type="SUPFAM" id="SSF51206">
    <property type="entry name" value="cAMP-binding domain-like"/>
    <property type="match status" value="1"/>
</dbReference>
<name>A0A4Z0H0F5_9BACI</name>
<evidence type="ECO:0000259" key="6">
    <source>
        <dbReference type="PROSITE" id="PS51063"/>
    </source>
</evidence>
<dbReference type="OrthoDB" id="581021at2"/>
<dbReference type="PANTHER" id="PTHR24567">
    <property type="entry name" value="CRP FAMILY TRANSCRIPTIONAL REGULATORY PROTEIN"/>
    <property type="match status" value="1"/>
</dbReference>
<dbReference type="Proteomes" id="UP000297982">
    <property type="component" value="Unassembled WGS sequence"/>
</dbReference>
<dbReference type="PROSITE" id="PS50042">
    <property type="entry name" value="CNMP_BINDING_3"/>
    <property type="match status" value="1"/>
</dbReference>
<dbReference type="Gene3D" id="2.60.120.10">
    <property type="entry name" value="Jelly Rolls"/>
    <property type="match status" value="1"/>
</dbReference>
<dbReference type="AlphaFoldDB" id="A0A4Z0H0F5"/>
<dbReference type="PROSITE" id="PS51063">
    <property type="entry name" value="HTH_CRP_2"/>
    <property type="match status" value="1"/>
</dbReference>
<keyword evidence="4" id="KW-0804">Transcription</keyword>
<dbReference type="InterPro" id="IPR018490">
    <property type="entry name" value="cNMP-bd_dom_sf"/>
</dbReference>
<evidence type="ECO:0000256" key="2">
    <source>
        <dbReference type="ARBA" id="ARBA00023125"/>
    </source>
</evidence>
<dbReference type="InterPro" id="IPR050397">
    <property type="entry name" value="Env_Response_Regulators"/>
</dbReference>
<keyword evidence="8" id="KW-1185">Reference proteome</keyword>
<comment type="caution">
    <text evidence="7">The sequence shown here is derived from an EMBL/GenBank/DDBJ whole genome shotgun (WGS) entry which is preliminary data.</text>
</comment>
<dbReference type="InterPro" id="IPR000595">
    <property type="entry name" value="cNMP-bd_dom"/>
</dbReference>
<evidence type="ECO:0000256" key="4">
    <source>
        <dbReference type="ARBA" id="ARBA00023163"/>
    </source>
</evidence>
<protein>
    <submittedName>
        <fullName evidence="7">Crp/Fnr family transcriptional regulator</fullName>
    </submittedName>
</protein>
<dbReference type="InterPro" id="IPR036390">
    <property type="entry name" value="WH_DNA-bd_sf"/>
</dbReference>
<dbReference type="RefSeq" id="WP_079479270.1">
    <property type="nucleotide sequence ID" value="NZ_FVYZ01000004.1"/>
</dbReference>
<feature type="domain" description="HTH crp-type" evidence="6">
    <location>
        <begin position="146"/>
        <end position="217"/>
    </location>
</feature>
<feature type="domain" description="Cyclic nucleotide-binding" evidence="5">
    <location>
        <begin position="23"/>
        <end position="114"/>
    </location>
</feature>
<dbReference type="GO" id="GO:0003677">
    <property type="term" value="F:DNA binding"/>
    <property type="evidence" value="ECO:0007669"/>
    <property type="project" value="UniProtKB-KW"/>
</dbReference>
<dbReference type="InterPro" id="IPR036388">
    <property type="entry name" value="WH-like_DNA-bd_sf"/>
</dbReference>
<keyword evidence="3" id="KW-0010">Activator</keyword>
<dbReference type="InterPro" id="IPR012318">
    <property type="entry name" value="HTH_CRP"/>
</dbReference>
<dbReference type="STRING" id="192814.GCA_900166575_00831"/>
<gene>
    <name evidence="7" type="ORF">E4663_02595</name>
</gene>
<evidence type="ECO:0000313" key="8">
    <source>
        <dbReference type="Proteomes" id="UP000297982"/>
    </source>
</evidence>
<evidence type="ECO:0000256" key="1">
    <source>
        <dbReference type="ARBA" id="ARBA00023015"/>
    </source>
</evidence>
<dbReference type="EMBL" id="SRJC01000001">
    <property type="protein sequence ID" value="TGB03913.1"/>
    <property type="molecule type" value="Genomic_DNA"/>
</dbReference>
<dbReference type="Gene3D" id="1.10.10.10">
    <property type="entry name" value="Winged helix-like DNA-binding domain superfamily/Winged helix DNA-binding domain"/>
    <property type="match status" value="1"/>
</dbReference>
<organism evidence="7 8">
    <name type="scientific">Halobacillus salinus</name>
    <dbReference type="NCBI Taxonomy" id="192814"/>
    <lineage>
        <taxon>Bacteria</taxon>
        <taxon>Bacillati</taxon>
        <taxon>Bacillota</taxon>
        <taxon>Bacilli</taxon>
        <taxon>Bacillales</taxon>
        <taxon>Bacillaceae</taxon>
        <taxon>Halobacillus</taxon>
    </lineage>
</organism>
<dbReference type="PANTHER" id="PTHR24567:SF26">
    <property type="entry name" value="REGULATORY PROTEIN YEIL"/>
    <property type="match status" value="1"/>
</dbReference>
<evidence type="ECO:0000256" key="3">
    <source>
        <dbReference type="ARBA" id="ARBA00023159"/>
    </source>
</evidence>
<dbReference type="GO" id="GO:0003700">
    <property type="term" value="F:DNA-binding transcription factor activity"/>
    <property type="evidence" value="ECO:0007669"/>
    <property type="project" value="TreeGrafter"/>
</dbReference>
<reference evidence="7 8" key="1">
    <citation type="journal article" date="2003" name="Int. J. Syst. Evol. Microbiol.">
        <title>Halobacillus salinus sp. nov., isolated from a salt lake on the coast of the East Sea in Korea.</title>
        <authorList>
            <person name="Yoon J.H."/>
            <person name="Kang K.H."/>
            <person name="Park Y.H."/>
        </authorList>
    </citation>
    <scope>NUCLEOTIDE SEQUENCE [LARGE SCALE GENOMIC DNA]</scope>
    <source>
        <strain evidence="7 8">HSL-3</strain>
    </source>
</reference>
<evidence type="ECO:0000259" key="5">
    <source>
        <dbReference type="PROSITE" id="PS50042"/>
    </source>
</evidence>
<dbReference type="SUPFAM" id="SSF46785">
    <property type="entry name" value="Winged helix' DNA-binding domain"/>
    <property type="match status" value="1"/>
</dbReference>
<dbReference type="Pfam" id="PF13545">
    <property type="entry name" value="HTH_Crp_2"/>
    <property type="match status" value="1"/>
</dbReference>
<dbReference type="GO" id="GO:0005829">
    <property type="term" value="C:cytosol"/>
    <property type="evidence" value="ECO:0007669"/>
    <property type="project" value="TreeGrafter"/>
</dbReference>
<proteinExistence type="predicted"/>
<dbReference type="Pfam" id="PF00027">
    <property type="entry name" value="cNMP_binding"/>
    <property type="match status" value="1"/>
</dbReference>
<accession>A0A4Z0H0F5</accession>
<sequence length="229" mass="26478">MKEIQNSPVGIESYGLSDVFTTDTLNRMKYYEIEKDDILCVKGDELDHMYFLLSGKIKIHTVSQEGKGLIMRFKTPMAIIGDVEYIQNTEVFHTVEAVTDGYMVGVSFDDLYKLEHENTKFLHFLLDVISHKFYTESHASTLNMLYPVDVRLASYLLSISDDGKGSMFHEEMRTSNLQEFADVMGTSYRHLNRILQSFHRQGIIERKRGSIKIIDLQLLREKAKGNIYE</sequence>
<evidence type="ECO:0000313" key="7">
    <source>
        <dbReference type="EMBL" id="TGB03913.1"/>
    </source>
</evidence>
<dbReference type="InterPro" id="IPR014710">
    <property type="entry name" value="RmlC-like_jellyroll"/>
</dbReference>
<dbReference type="CDD" id="cd00038">
    <property type="entry name" value="CAP_ED"/>
    <property type="match status" value="1"/>
</dbReference>
<keyword evidence="1" id="KW-0805">Transcription regulation</keyword>
<keyword evidence="2" id="KW-0238">DNA-binding</keyword>